<dbReference type="STRING" id="490622.A0A395NL45"/>
<feature type="compositionally biased region" description="Basic and acidic residues" evidence="1">
    <location>
        <begin position="1129"/>
        <end position="1141"/>
    </location>
</feature>
<organism evidence="2 3">
    <name type="scientific">Trichoderma arundinaceum</name>
    <dbReference type="NCBI Taxonomy" id="490622"/>
    <lineage>
        <taxon>Eukaryota</taxon>
        <taxon>Fungi</taxon>
        <taxon>Dikarya</taxon>
        <taxon>Ascomycota</taxon>
        <taxon>Pezizomycotina</taxon>
        <taxon>Sordariomycetes</taxon>
        <taxon>Hypocreomycetidae</taxon>
        <taxon>Hypocreales</taxon>
        <taxon>Hypocreaceae</taxon>
        <taxon>Trichoderma</taxon>
    </lineage>
</organism>
<reference evidence="2 3" key="1">
    <citation type="journal article" date="2018" name="PLoS Pathog.">
        <title>Evolution of structural diversity of trichothecenes, a family of toxins produced by plant pathogenic and entomopathogenic fungi.</title>
        <authorList>
            <person name="Proctor R.H."/>
            <person name="McCormick S.P."/>
            <person name="Kim H.S."/>
            <person name="Cardoza R.E."/>
            <person name="Stanley A.M."/>
            <person name="Lindo L."/>
            <person name="Kelly A."/>
            <person name="Brown D.W."/>
            <person name="Lee T."/>
            <person name="Vaughan M.M."/>
            <person name="Alexander N.J."/>
            <person name="Busman M."/>
            <person name="Gutierrez S."/>
        </authorList>
    </citation>
    <scope>NUCLEOTIDE SEQUENCE [LARGE SCALE GENOMIC DNA]</scope>
    <source>
        <strain evidence="2 3">IBT 40837</strain>
    </source>
</reference>
<gene>
    <name evidence="2" type="ORF">TARUN_5401</name>
</gene>
<proteinExistence type="predicted"/>
<evidence type="ECO:0000256" key="1">
    <source>
        <dbReference type="SAM" id="MobiDB-lite"/>
    </source>
</evidence>
<dbReference type="Proteomes" id="UP000266272">
    <property type="component" value="Unassembled WGS sequence"/>
</dbReference>
<evidence type="ECO:0000313" key="3">
    <source>
        <dbReference type="Proteomes" id="UP000266272"/>
    </source>
</evidence>
<dbReference type="OrthoDB" id="3497519at2759"/>
<dbReference type="AlphaFoldDB" id="A0A395NL45"/>
<keyword evidence="3" id="KW-1185">Reference proteome</keyword>
<accession>A0A395NL45</accession>
<evidence type="ECO:0000313" key="2">
    <source>
        <dbReference type="EMBL" id="RFU76815.1"/>
    </source>
</evidence>
<sequence length="1148" mass="131871">MPAVRVPLWTTPGWNDDAAARNGTDYTVRDPVMDVLRPMMLDTDKAKNPSTHAIRFGIFPGRSDGRSCTSPTRSATRLIASRDGSGRKFTGRELTRKLEELAQRRGLHIDDYLNSQSPETLQQIDYQESDSIKAFDELLIEEFWQGCLFGDMTMDELLAGNYFEIGDFQSNLNGPIHSLFSREKWDQSPFGVSDVSTVFFNLDGKSYEMEVEWSDEVWECLQPTLQIATRLFCLDDPFFKAILDVRNWYEISAGTDQDSQKPYTPNFKIELRKDKRNAIGYRHNARPSATFNPVKLTFKVLESRLKWRIVNAHYDIESPVGKFDAETAFGVTRYNLSNPRNSISIDLAAEVVWQLLTTQLSSSEKTMHAIIEATLTWIRYPRDYGVSNPADLRFCELLEKDLYLSESQYNELEPYYQHDSKKEIGEAFERHVLGQGPYPMTHLSFYKPIFLMYHGGLTTSFDQSEFYTQDAAKCDVPAPFTVGEKSFTFNPHSTVQSFFTNEFWNTTFKKYGSAALRSAPAIPPRVAWFSAVESTGFHSSLGELSFGTIEFREWVSSFIVELQESGQRVIAQYIKALIYDAWQFAMLAKRFVQLAENWYHRGERLAAQATKTRMMAFEAAIFFLCKNRRLSVDDKRQVATAYHTQWVKLRGHGYVEPDEASLSLNGPVDQFALDIIQGNDAYDERITKTLMDLSKILHQELCIQEAMVAQLYELPAGFWGHYVEGIPGHQLIWRARNQNIIIQLTRLLRDLNGLQAHLPSWRNEWQAKILSWISSFRNISYLISRDAREVHVNWREMLRTVPMLRKSKRKVWERWYFLAKRAMLNLKGDQLAKLQEFEQRYANDFDLGTYKIVLPSRSAGVQGVAEKWAGLLDNIVEFEQSEAKLMADLGQEEIQLLASMSGSADFATMIEPRVQGEYRAQQIRQDMEIAEQNGRRLQSERADSYRQGAYNQLASTTLSWRYQLQEAQRISMAPPALGTNEPQITRALMEDHPVPYTSSGIKKKRNWDLYCSPFDIYEVPASKKRSTISPHKINSLPQLMAEVNNGQNDNVHAPAGRTPQLIPLEIQISSDVLEELADSIQRDVEMMDVDDEVSKSQQASQMFAFEIQISMEAHQEALNEVIAYQEKAHEFAQEERDKATEQQDNEEA</sequence>
<protein>
    <submittedName>
        <fullName evidence="2">Uncharacterized protein</fullName>
    </submittedName>
</protein>
<comment type="caution">
    <text evidence="2">The sequence shown here is derived from an EMBL/GenBank/DDBJ whole genome shotgun (WGS) entry which is preliminary data.</text>
</comment>
<name>A0A395NL45_TRIAR</name>
<dbReference type="EMBL" id="PXOA01000324">
    <property type="protein sequence ID" value="RFU76815.1"/>
    <property type="molecule type" value="Genomic_DNA"/>
</dbReference>
<feature type="region of interest" description="Disordered" evidence="1">
    <location>
        <begin position="1129"/>
        <end position="1148"/>
    </location>
</feature>